<feature type="domain" description="EGF-like" evidence="14">
    <location>
        <begin position="571"/>
        <end position="607"/>
    </location>
</feature>
<dbReference type="Pfam" id="PF00008">
    <property type="entry name" value="EGF"/>
    <property type="match status" value="2"/>
</dbReference>
<feature type="domain" description="EGF-like" evidence="14">
    <location>
        <begin position="723"/>
        <end position="759"/>
    </location>
</feature>
<gene>
    <name evidence="17" type="primary">LOC101861413</name>
</gene>
<feature type="disulfide bond" evidence="8">
    <location>
        <begin position="789"/>
        <end position="798"/>
    </location>
</feature>
<feature type="disulfide bond" evidence="8">
    <location>
        <begin position="244"/>
        <end position="253"/>
    </location>
</feature>
<feature type="signal peptide" evidence="13">
    <location>
        <begin position="1"/>
        <end position="20"/>
    </location>
</feature>
<name>A0ABM1W414_APLCA</name>
<dbReference type="Gene3D" id="2.10.25.10">
    <property type="entry name" value="Laminin"/>
    <property type="match status" value="15"/>
</dbReference>
<dbReference type="SUPFAM" id="SSF57196">
    <property type="entry name" value="EGF/Laminin"/>
    <property type="match status" value="11"/>
</dbReference>
<feature type="domain" description="EGF-like" evidence="14">
    <location>
        <begin position="294"/>
        <end position="330"/>
    </location>
</feature>
<sequence length="1450" mass="157954">MLWTVVLFCLVGGLVEVTEGSAFLSVKFLTFRNWRGLGSNGHCCDGKWGVCFSPCDHSFNVCVDQVDGPHNNYYHCTYGRKYSGEISNANYISFRSRVGRLNNPFSYELDHWPGEVLLKIDINDVDPDHNSNDDVDFFNRVVSLRPTRSTRGTIIELRQRVTLTLELRVFCSRDHYGGNCSVHCKAQNSNIHGHYYCDGNTGAKICNPGWEGPNCNKNINDCRGVLCQNGGTCNDRLNSFTCTCAAGFEGRLCEHDVNECLRHDLCVHGSCVNSPGSFSCDCHTGYSGRKCDIDIDDCASQPCLNGAHCIDGVDMVDCICQPGYQGELCADDVDECLMDICSNNGTCINSPGSYRCECTTEYQGPHCTQDVDECGSNPCQNGSSCVNLHGSFRCDCVRGFEGELCADDVDECLMDICSNNGTCINSPGSYRCECTTEYQGPHCTQDVDECGSNACQNGASCVNLHGSFRCDCDQGFEGPLCATDINECDDDYNNNNNNTNDNDYNNNNNNTNDNDNDNNNNNNNNNTNDDNNNNNNNNATLCQNGGLCENTNGSYLCTCAVGFQGRHCDVDVDECEADVCVNATNCTNTHGGFHCSCGGGFTGQLCDTNIDECLLDVCQNGGNCSDTIGSFLCACPDYWEGPRCEQNVDECERSPCYNGSVCVDIEQGFRCDCPQGMWGDLCGEDIDECARDVCRNGANCTNTFGSFVCSCERGWSGEVCDVDEDECASEICEHQAVCVNMAGGYSCECPRNWTGDRCQLDVDECRGEDVPCRNNATCVNLIGSFHCECLDGWQGYVCGEDVDECREVARVCEENSAGNNSTGNNSAGNNSTGNNSTGNNSTGNNSSLSAGTNETSLVTSHFVCVNTQPGYKCVCESGWTGDRCDVDIDECSTPTDHDAWNNTSMAPGVPGSHTEVVTSYDEDENKSVHLVPTEESAEPKMSVPFYLACRLGPNDFQTVDREFVKLLSDVTGLAPDVFSVSYKFEFTHLEDGQVLTSVHPTVLLGGVLMSTSEVTDLLRGVNVTAQVNRRFQCPLYLHAVPAKIGYSQQPSESSGFSWYPYVIAGVACCLIAVLIVFLVVWRRRHRGCSGGKYFVKDDGNRSTFYSDTTCVLSQPGELGHGMGQGAPGVRENPLYEPEDNGLSITNPMYEPADEQIQQPGVQDPAVRSNNPDSPGEPPQETTLGTFSGEYCSADVGWTPVCQAGHVSEAGQGTAVGGTDNNDVSSPNTSTDEPAAASSRRLPPSPTRHTPPPPDHWYASIDDRVLTDDVTTPQPPGHYELEETPPTHINNPLDLTQLLHVSAPSQQSHCKQFNQTTTELPAEQARSRPSVNASLAQEKLPPKSLSRKAATKENSDTKPKEKRDRFEEPLETILGCLFEPPPTTANPSDADRPGKRELPPGSSRETVNTQTTSEPRYKVPPSPHRAQPRRDTADPFPHLPYIDDLSLPQFV</sequence>
<dbReference type="InterPro" id="IPR001774">
    <property type="entry name" value="DSL"/>
</dbReference>
<dbReference type="PROSITE" id="PS51051">
    <property type="entry name" value="DSL"/>
    <property type="match status" value="1"/>
</dbReference>
<evidence type="ECO:0000259" key="15">
    <source>
        <dbReference type="PROSITE" id="PS51051"/>
    </source>
</evidence>
<dbReference type="InterPro" id="IPR018097">
    <property type="entry name" value="EGF_Ca-bd_CS"/>
</dbReference>
<dbReference type="PROSITE" id="PS00022">
    <property type="entry name" value="EGF_1"/>
    <property type="match status" value="15"/>
</dbReference>
<feature type="disulfide bond" evidence="8">
    <location>
        <begin position="749"/>
        <end position="758"/>
    </location>
</feature>
<dbReference type="Pfam" id="PF12661">
    <property type="entry name" value="hEGF"/>
    <property type="match status" value="3"/>
</dbReference>
<evidence type="ECO:0000256" key="9">
    <source>
        <dbReference type="PROSITE-ProRule" id="PRU00377"/>
    </source>
</evidence>
<keyword evidence="3 10" id="KW-0677">Repeat</keyword>
<dbReference type="PROSITE" id="PS01186">
    <property type="entry name" value="EGF_2"/>
    <property type="match status" value="10"/>
</dbReference>
<evidence type="ECO:0000256" key="4">
    <source>
        <dbReference type="ARBA" id="ARBA00022782"/>
    </source>
</evidence>
<dbReference type="SMART" id="SM00181">
    <property type="entry name" value="EGF"/>
    <property type="match status" value="15"/>
</dbReference>
<dbReference type="Pfam" id="PF01414">
    <property type="entry name" value="DSL"/>
    <property type="match status" value="1"/>
</dbReference>
<feature type="disulfide bond" evidence="8">
    <location>
        <begin position="673"/>
        <end position="682"/>
    </location>
</feature>
<feature type="compositionally biased region" description="Basic and acidic residues" evidence="11">
    <location>
        <begin position="1349"/>
        <end position="1367"/>
    </location>
</feature>
<dbReference type="SMART" id="SM00179">
    <property type="entry name" value="EGF_CA"/>
    <property type="match status" value="15"/>
</dbReference>
<feature type="disulfide bond" evidence="9">
    <location>
        <begin position="171"/>
        <end position="180"/>
    </location>
</feature>
<evidence type="ECO:0000256" key="2">
    <source>
        <dbReference type="ARBA" id="ARBA00022536"/>
    </source>
</evidence>
<feature type="compositionally biased region" description="Polar residues" evidence="11">
    <location>
        <begin position="1218"/>
        <end position="1231"/>
    </location>
</feature>
<dbReference type="PANTHER" id="PTHR24049">
    <property type="entry name" value="CRUMBS FAMILY MEMBER"/>
    <property type="match status" value="1"/>
</dbReference>
<keyword evidence="7" id="KW-0325">Glycoprotein</keyword>
<feature type="disulfide bond" evidence="8">
    <location>
        <begin position="635"/>
        <end position="644"/>
    </location>
</feature>
<keyword evidence="4" id="KW-0221">Differentiation</keyword>
<feature type="disulfide bond" evidence="8">
    <location>
        <begin position="472"/>
        <end position="481"/>
    </location>
</feature>
<evidence type="ECO:0000313" key="17">
    <source>
        <dbReference type="RefSeq" id="XP_035829407.1"/>
    </source>
</evidence>
<feature type="region of interest" description="Disordered" evidence="11">
    <location>
        <begin position="1210"/>
        <end position="1291"/>
    </location>
</feature>
<comment type="caution">
    <text evidence="8">Lacks conserved residue(s) required for the propagation of feature annotation.</text>
</comment>
<feature type="domain" description="EGF-like" evidence="14">
    <location>
        <begin position="218"/>
        <end position="254"/>
    </location>
</feature>
<comment type="function">
    <text evidence="10">Putative Notch ligand involved in the mediation of Notch signaling.</text>
</comment>
<feature type="domain" description="EGF-like" evidence="14">
    <location>
        <begin position="761"/>
        <end position="799"/>
    </location>
</feature>
<keyword evidence="10 12" id="KW-0812">Transmembrane</keyword>
<dbReference type="Pfam" id="PF07645">
    <property type="entry name" value="EGF_CA"/>
    <property type="match status" value="10"/>
</dbReference>
<feature type="chain" id="PRO_5045113832" description="Delta-like protein" evidence="13">
    <location>
        <begin position="21"/>
        <end position="1450"/>
    </location>
</feature>
<feature type="region of interest" description="Disordered" evidence="11">
    <location>
        <begin position="1303"/>
        <end position="1450"/>
    </location>
</feature>
<feature type="disulfide bond" evidence="8">
    <location>
        <begin position="358"/>
        <end position="367"/>
    </location>
</feature>
<protein>
    <recommendedName>
        <fullName evidence="10">Delta-like protein</fullName>
    </recommendedName>
</protein>
<evidence type="ECO:0000256" key="10">
    <source>
        <dbReference type="RuleBase" id="RU280815"/>
    </source>
</evidence>
<dbReference type="InterPro" id="IPR009030">
    <property type="entry name" value="Growth_fac_rcpt_cys_sf"/>
</dbReference>
<feature type="disulfide bond" evidence="8">
    <location>
        <begin position="434"/>
        <end position="443"/>
    </location>
</feature>
<feature type="disulfide bond" evidence="9">
    <location>
        <begin position="206"/>
        <end position="215"/>
    </location>
</feature>
<keyword evidence="10 13" id="KW-0732">Signal</keyword>
<organism evidence="16 17">
    <name type="scientific">Aplysia californica</name>
    <name type="common">California sea hare</name>
    <dbReference type="NCBI Taxonomy" id="6500"/>
    <lineage>
        <taxon>Eukaryota</taxon>
        <taxon>Metazoa</taxon>
        <taxon>Spiralia</taxon>
        <taxon>Lophotrochozoa</taxon>
        <taxon>Mollusca</taxon>
        <taxon>Gastropoda</taxon>
        <taxon>Heterobranchia</taxon>
        <taxon>Euthyneura</taxon>
        <taxon>Tectipleura</taxon>
        <taxon>Aplysiida</taxon>
        <taxon>Aplysioidea</taxon>
        <taxon>Aplysiidae</taxon>
        <taxon>Aplysia</taxon>
    </lineage>
</organism>
<dbReference type="GeneID" id="101861413"/>
<dbReference type="SUPFAM" id="SSF57184">
    <property type="entry name" value="Growth factor receptor domain"/>
    <property type="match status" value="1"/>
</dbReference>
<evidence type="ECO:0000256" key="1">
    <source>
        <dbReference type="ARBA" id="ARBA00022473"/>
    </source>
</evidence>
<feature type="region of interest" description="Disordered" evidence="11">
    <location>
        <begin position="815"/>
        <end position="852"/>
    </location>
</feature>
<dbReference type="Proteomes" id="UP000694888">
    <property type="component" value="Unplaced"/>
</dbReference>
<evidence type="ECO:0000259" key="14">
    <source>
        <dbReference type="PROSITE" id="PS50026"/>
    </source>
</evidence>
<dbReference type="Gene3D" id="2.60.40.3510">
    <property type="match status" value="1"/>
</dbReference>
<dbReference type="Gene3D" id="2.10.25.140">
    <property type="match status" value="1"/>
</dbReference>
<feature type="domain" description="DSL" evidence="15">
    <location>
        <begin position="169"/>
        <end position="215"/>
    </location>
</feature>
<dbReference type="InterPro" id="IPR013032">
    <property type="entry name" value="EGF-like_CS"/>
</dbReference>
<keyword evidence="6 8" id="KW-1015">Disulfide bond</keyword>
<dbReference type="InterPro" id="IPR001881">
    <property type="entry name" value="EGF-like_Ca-bd_dom"/>
</dbReference>
<evidence type="ECO:0000256" key="13">
    <source>
        <dbReference type="SAM" id="SignalP"/>
    </source>
</evidence>
<feature type="disulfide bond" evidence="8">
    <location>
        <begin position="320"/>
        <end position="329"/>
    </location>
</feature>
<dbReference type="SMART" id="SM00051">
    <property type="entry name" value="DSL"/>
    <property type="match status" value="1"/>
</dbReference>
<evidence type="ECO:0000256" key="3">
    <source>
        <dbReference type="ARBA" id="ARBA00022737"/>
    </source>
</evidence>
<proteinExistence type="predicted"/>
<evidence type="ECO:0000256" key="7">
    <source>
        <dbReference type="ARBA" id="ARBA00023180"/>
    </source>
</evidence>
<evidence type="ECO:0000256" key="6">
    <source>
        <dbReference type="ARBA" id="ARBA00023157"/>
    </source>
</evidence>
<feature type="disulfide bond" evidence="8">
    <location>
        <begin position="711"/>
        <end position="720"/>
    </location>
</feature>
<dbReference type="InterPro" id="IPR000152">
    <property type="entry name" value="EGF-type_Asp/Asn_hydroxyl_site"/>
</dbReference>
<feature type="domain" description="EGF-like" evidence="14">
    <location>
        <begin position="256"/>
        <end position="292"/>
    </location>
</feature>
<evidence type="ECO:0000256" key="8">
    <source>
        <dbReference type="PROSITE-ProRule" id="PRU00076"/>
    </source>
</evidence>
<dbReference type="CDD" id="cd00054">
    <property type="entry name" value="EGF_CA"/>
    <property type="match status" value="14"/>
</dbReference>
<feature type="domain" description="EGF-like" evidence="14">
    <location>
        <begin position="408"/>
        <end position="444"/>
    </location>
</feature>
<feature type="disulfide bond" evidence="8">
    <location>
        <begin position="597"/>
        <end position="606"/>
    </location>
</feature>
<dbReference type="PROSITE" id="PS01187">
    <property type="entry name" value="EGF_CA"/>
    <property type="match status" value="4"/>
</dbReference>
<keyword evidence="2 8" id="KW-0245">EGF-like domain</keyword>
<feature type="domain" description="EGF-like" evidence="14">
    <location>
        <begin position="685"/>
        <end position="721"/>
    </location>
</feature>
<evidence type="ECO:0000256" key="11">
    <source>
        <dbReference type="SAM" id="MobiDB-lite"/>
    </source>
</evidence>
<feature type="domain" description="EGF-like" evidence="14">
    <location>
        <begin position="647"/>
        <end position="683"/>
    </location>
</feature>
<feature type="domain" description="EGF-like" evidence="14">
    <location>
        <begin position="533"/>
        <end position="569"/>
    </location>
</feature>
<dbReference type="PROSITE" id="PS00010">
    <property type="entry name" value="ASX_HYDROXYL"/>
    <property type="match status" value="13"/>
</dbReference>
<feature type="domain" description="EGF-like" evidence="14">
    <location>
        <begin position="446"/>
        <end position="482"/>
    </location>
</feature>
<feature type="compositionally biased region" description="Pro residues" evidence="11">
    <location>
        <begin position="1242"/>
        <end position="1254"/>
    </location>
</feature>
<feature type="disulfide bond" evidence="8">
    <location>
        <begin position="396"/>
        <end position="405"/>
    </location>
</feature>
<comment type="subcellular location">
    <subcellularLocation>
        <location evidence="10">Membrane</location>
        <topology evidence="10">Single-pass type I membrane protein</topology>
    </subcellularLocation>
</comment>
<feature type="compositionally biased region" description="Basic and acidic residues" evidence="11">
    <location>
        <begin position="1388"/>
        <end position="1397"/>
    </location>
</feature>
<dbReference type="PROSITE" id="PS50026">
    <property type="entry name" value="EGF_3"/>
    <property type="match status" value="14"/>
</dbReference>
<keyword evidence="1 10" id="KW-0217">Developmental protein</keyword>
<keyword evidence="10 12" id="KW-0472">Membrane</keyword>
<dbReference type="PANTHER" id="PTHR24049:SF30">
    <property type="match status" value="1"/>
</dbReference>
<feature type="transmembrane region" description="Helical" evidence="12">
    <location>
        <begin position="1058"/>
        <end position="1081"/>
    </location>
</feature>
<feature type="disulfide bond" evidence="8">
    <location>
        <begin position="282"/>
        <end position="291"/>
    </location>
</feature>
<feature type="compositionally biased region" description="Polar residues" evidence="11">
    <location>
        <begin position="1303"/>
        <end position="1318"/>
    </location>
</feature>
<keyword evidence="10 12" id="KW-1133">Transmembrane helix</keyword>
<dbReference type="InterPro" id="IPR000742">
    <property type="entry name" value="EGF"/>
</dbReference>
<evidence type="ECO:0000256" key="5">
    <source>
        <dbReference type="ARBA" id="ARBA00022843"/>
    </source>
</evidence>
<evidence type="ECO:0000313" key="16">
    <source>
        <dbReference type="Proteomes" id="UP000694888"/>
    </source>
</evidence>
<dbReference type="RefSeq" id="XP_035829407.1">
    <property type="nucleotide sequence ID" value="XM_035973514.1"/>
</dbReference>
<dbReference type="InterPro" id="IPR049883">
    <property type="entry name" value="NOTCH1_EGF-like"/>
</dbReference>
<feature type="region of interest" description="Disordered" evidence="11">
    <location>
        <begin position="1122"/>
        <end position="1186"/>
    </location>
</feature>
<accession>A0ABM1W414</accession>
<keyword evidence="16" id="KW-1185">Reference proteome</keyword>
<keyword evidence="5" id="KW-0832">Ubl conjugation</keyword>
<evidence type="ECO:0000256" key="12">
    <source>
        <dbReference type="SAM" id="Phobius"/>
    </source>
</evidence>
<reference evidence="17" key="1">
    <citation type="submission" date="2025-08" db="UniProtKB">
        <authorList>
            <consortium name="RefSeq"/>
        </authorList>
    </citation>
    <scope>IDENTIFICATION</scope>
</reference>
<feature type="domain" description="EGF-like" evidence="14">
    <location>
        <begin position="609"/>
        <end position="645"/>
    </location>
</feature>
<feature type="compositionally biased region" description="Polar residues" evidence="11">
    <location>
        <begin position="1402"/>
        <end position="1413"/>
    </location>
</feature>
<feature type="disulfide bond" evidence="8">
    <location>
        <begin position="559"/>
        <end position="568"/>
    </location>
</feature>
<dbReference type="InterPro" id="IPR051022">
    <property type="entry name" value="Notch_Cell-Fate_Det"/>
</dbReference>
<feature type="region of interest" description="Disordered" evidence="11">
    <location>
        <begin position="499"/>
        <end position="532"/>
    </location>
</feature>
<feature type="domain" description="EGF-like" evidence="14">
    <location>
        <begin position="332"/>
        <end position="368"/>
    </location>
</feature>
<feature type="domain" description="EGF-like" evidence="14">
    <location>
        <begin position="370"/>
        <end position="406"/>
    </location>
</feature>